<evidence type="ECO:0000256" key="5">
    <source>
        <dbReference type="ARBA" id="ARBA00022927"/>
    </source>
</evidence>
<reference evidence="8 9" key="1">
    <citation type="journal article" date="2011" name="Science">
        <title>Comparative functional genomics of the fission yeasts.</title>
        <authorList>
            <person name="Rhind N."/>
            <person name="Chen Z."/>
            <person name="Yassour M."/>
            <person name="Thompson D.A."/>
            <person name="Haas B.J."/>
            <person name="Habib N."/>
            <person name="Wapinski I."/>
            <person name="Roy S."/>
            <person name="Lin M.F."/>
            <person name="Heiman D.I."/>
            <person name="Young S.K."/>
            <person name="Furuya K."/>
            <person name="Guo Y."/>
            <person name="Pidoux A."/>
            <person name="Chen H.M."/>
            <person name="Robbertse B."/>
            <person name="Goldberg J.M."/>
            <person name="Aoki K."/>
            <person name="Bayne E.H."/>
            <person name="Berlin A.M."/>
            <person name="Desjardins C.A."/>
            <person name="Dobbs E."/>
            <person name="Dukaj L."/>
            <person name="Fan L."/>
            <person name="FitzGerald M.G."/>
            <person name="French C."/>
            <person name="Gujja S."/>
            <person name="Hansen K."/>
            <person name="Keifenheim D."/>
            <person name="Levin J.Z."/>
            <person name="Mosher R.A."/>
            <person name="Mueller C.A."/>
            <person name="Pfiffner J."/>
            <person name="Priest M."/>
            <person name="Russ C."/>
            <person name="Smialowska A."/>
            <person name="Swoboda P."/>
            <person name="Sykes S.M."/>
            <person name="Vaughn M."/>
            <person name="Vengrova S."/>
            <person name="Yoder R."/>
            <person name="Zeng Q."/>
            <person name="Allshire R."/>
            <person name="Baulcombe D."/>
            <person name="Birren B.W."/>
            <person name="Brown W."/>
            <person name="Ekwall K."/>
            <person name="Kellis M."/>
            <person name="Leatherwood J."/>
            <person name="Levin H."/>
            <person name="Margalit H."/>
            <person name="Martienssen R."/>
            <person name="Nieduszynski C.A."/>
            <person name="Spatafora J.W."/>
            <person name="Friedman N."/>
            <person name="Dalgaard J.Z."/>
            <person name="Baumann P."/>
            <person name="Niki H."/>
            <person name="Regev A."/>
            <person name="Nusbaum C."/>
        </authorList>
    </citation>
    <scope>NUCLEOTIDE SEQUENCE [LARGE SCALE GENOMIC DNA]</scope>
    <source>
        <strain evidence="9">yFS286</strain>
    </source>
</reference>
<dbReference type="SUPFAM" id="SSF48452">
    <property type="entry name" value="TPR-like"/>
    <property type="match status" value="1"/>
</dbReference>
<dbReference type="Pfam" id="PF14938">
    <property type="entry name" value="SNAP"/>
    <property type="match status" value="1"/>
</dbReference>
<keyword evidence="4 7" id="KW-0931">ER-Golgi transport</keyword>
<accession>S9RDJ2</accession>
<dbReference type="InterPro" id="IPR000744">
    <property type="entry name" value="NSF_attach"/>
</dbReference>
<dbReference type="PANTHER" id="PTHR13768">
    <property type="entry name" value="SOLUBLE NSF ATTACHMENT PROTEIN SNAP"/>
    <property type="match status" value="1"/>
</dbReference>
<sequence>MIADPDQLMQKAAKKANGSSGFALFGGGNKYEEASELFLDAANGYRLQKQGSAAGFAFEKAAEMQLKTDEKDDAANTYVEAYKSYRREKPMEAARTLQIAVDLFTRRGNFRRAANYKMDLGTLFEQELQNPKAALASYEDAGEWYMSDQAEALANKAYLKVADLAGQAGEYPIAIQKFEDVARASVQNSLLKWSVKDYLLKAGFCYMAQGDEIATRSALEKFNQIDPSFATTREHQLLVDLQTSIESSDADMFASQVFTYDQLSKLDAWKTNILLLIKNNIQEAEDDLT</sequence>
<dbReference type="eggNOG" id="KOG1586">
    <property type="taxonomic scope" value="Eukaryota"/>
</dbReference>
<proteinExistence type="inferred from homology"/>
<comment type="similarity">
    <text evidence="2 7">Belongs to the SNAP family.</text>
</comment>
<dbReference type="RefSeq" id="XP_013019418.1">
    <property type="nucleotide sequence ID" value="XM_013163964.1"/>
</dbReference>
<evidence type="ECO:0000256" key="4">
    <source>
        <dbReference type="ARBA" id="ARBA00022892"/>
    </source>
</evidence>
<dbReference type="GO" id="GO:0019905">
    <property type="term" value="F:syntaxin binding"/>
    <property type="evidence" value="ECO:0007669"/>
    <property type="project" value="TreeGrafter"/>
</dbReference>
<dbReference type="OrthoDB" id="9984275at2759"/>
<evidence type="ECO:0000256" key="2">
    <source>
        <dbReference type="ARBA" id="ARBA00010050"/>
    </source>
</evidence>
<protein>
    <submittedName>
        <fullName evidence="8">Alpha SNAP</fullName>
    </submittedName>
</protein>
<gene>
    <name evidence="8" type="ORF">SOCG_04817</name>
</gene>
<dbReference type="HOGENOM" id="CLU_046329_0_2_1"/>
<dbReference type="GO" id="GO:0005483">
    <property type="term" value="F:soluble NSF attachment protein activity"/>
    <property type="evidence" value="ECO:0007669"/>
    <property type="project" value="TreeGrafter"/>
</dbReference>
<dbReference type="GO" id="GO:0031201">
    <property type="term" value="C:SNARE complex"/>
    <property type="evidence" value="ECO:0007669"/>
    <property type="project" value="TreeGrafter"/>
</dbReference>
<keyword evidence="3 7" id="KW-0813">Transport</keyword>
<dbReference type="Proteomes" id="UP000016088">
    <property type="component" value="Unassembled WGS sequence"/>
</dbReference>
<evidence type="ECO:0000313" key="9">
    <source>
        <dbReference type="Proteomes" id="UP000016088"/>
    </source>
</evidence>
<keyword evidence="9" id="KW-1185">Reference proteome</keyword>
<dbReference type="AlphaFoldDB" id="S9RDJ2"/>
<evidence type="ECO:0000256" key="6">
    <source>
        <dbReference type="ARBA" id="ARBA00023136"/>
    </source>
</evidence>
<evidence type="ECO:0000256" key="1">
    <source>
        <dbReference type="ARBA" id="ARBA00004170"/>
    </source>
</evidence>
<dbReference type="OMA" id="WSVKEYL"/>
<dbReference type="PANTHER" id="PTHR13768:SF8">
    <property type="entry name" value="ALPHA-SOLUBLE NSF ATTACHMENT PROTEIN"/>
    <property type="match status" value="1"/>
</dbReference>
<comment type="subcellular location">
    <subcellularLocation>
        <location evidence="1 7">Membrane</location>
        <topology evidence="1 7">Peripheral membrane protein</topology>
    </subcellularLocation>
</comment>
<dbReference type="GeneID" id="25033777"/>
<dbReference type="GO" id="GO:0035494">
    <property type="term" value="P:SNARE complex disassembly"/>
    <property type="evidence" value="ECO:0007669"/>
    <property type="project" value="TreeGrafter"/>
</dbReference>
<keyword evidence="5 7" id="KW-0653">Protein transport</keyword>
<dbReference type="PRINTS" id="PR00448">
    <property type="entry name" value="NSFATTACHMNT"/>
</dbReference>
<evidence type="ECO:0000313" key="8">
    <source>
        <dbReference type="EMBL" id="EPX72124.1"/>
    </source>
</evidence>
<evidence type="ECO:0000256" key="7">
    <source>
        <dbReference type="RuleBase" id="RU367013"/>
    </source>
</evidence>
<keyword evidence="6 7" id="KW-0472">Membrane</keyword>
<name>S9RDJ2_SCHOY</name>
<organism evidence="8 9">
    <name type="scientific">Schizosaccharomyces octosporus (strain yFS286)</name>
    <name type="common">Fission yeast</name>
    <name type="synonym">Octosporomyces octosporus</name>
    <dbReference type="NCBI Taxonomy" id="483514"/>
    <lineage>
        <taxon>Eukaryota</taxon>
        <taxon>Fungi</taxon>
        <taxon>Dikarya</taxon>
        <taxon>Ascomycota</taxon>
        <taxon>Taphrinomycotina</taxon>
        <taxon>Schizosaccharomycetes</taxon>
        <taxon>Schizosaccharomycetales</taxon>
        <taxon>Schizosaccharomycetaceae</taxon>
        <taxon>Schizosaccharomyces</taxon>
    </lineage>
</organism>
<evidence type="ECO:0000256" key="3">
    <source>
        <dbReference type="ARBA" id="ARBA00022448"/>
    </source>
</evidence>
<dbReference type="GO" id="GO:0005774">
    <property type="term" value="C:vacuolar membrane"/>
    <property type="evidence" value="ECO:0007669"/>
    <property type="project" value="TreeGrafter"/>
</dbReference>
<dbReference type="InterPro" id="IPR011990">
    <property type="entry name" value="TPR-like_helical_dom_sf"/>
</dbReference>
<dbReference type="GO" id="GO:0006886">
    <property type="term" value="P:intracellular protein transport"/>
    <property type="evidence" value="ECO:0007669"/>
    <property type="project" value="UniProtKB-UniRule"/>
</dbReference>
<dbReference type="FunFam" id="1.25.40.10:FF:000049">
    <property type="entry name" value="Alpha-soluble NSF attachment protein-like"/>
    <property type="match status" value="1"/>
</dbReference>
<dbReference type="Gene3D" id="1.25.40.10">
    <property type="entry name" value="Tetratricopeptide repeat domain"/>
    <property type="match status" value="1"/>
</dbReference>
<dbReference type="VEuPathDB" id="FungiDB:SOCG_04817"/>
<dbReference type="EMBL" id="KE503207">
    <property type="protein sequence ID" value="EPX72124.1"/>
    <property type="molecule type" value="Genomic_DNA"/>
</dbReference>
<comment type="function">
    <text evidence="7">Required for vesicular transport between the endoplasmic reticulum and the Golgi apparatus.</text>
</comment>
<dbReference type="CDD" id="cd15832">
    <property type="entry name" value="SNAP"/>
    <property type="match status" value="1"/>
</dbReference>